<evidence type="ECO:0000313" key="2">
    <source>
        <dbReference type="Proteomes" id="UP001295423"/>
    </source>
</evidence>
<proteinExistence type="predicted"/>
<comment type="caution">
    <text evidence="1">The sequence shown here is derived from an EMBL/GenBank/DDBJ whole genome shotgun (WGS) entry which is preliminary data.</text>
</comment>
<accession>A0AAD2G7I0</accession>
<protein>
    <submittedName>
        <fullName evidence="1">Uncharacterized protein</fullName>
    </submittedName>
</protein>
<reference evidence="1" key="1">
    <citation type="submission" date="2023-08" db="EMBL/GenBank/DDBJ databases">
        <authorList>
            <person name="Audoor S."/>
            <person name="Bilcke G."/>
        </authorList>
    </citation>
    <scope>NUCLEOTIDE SEQUENCE</scope>
</reference>
<organism evidence="1 2">
    <name type="scientific">Cylindrotheca closterium</name>
    <dbReference type="NCBI Taxonomy" id="2856"/>
    <lineage>
        <taxon>Eukaryota</taxon>
        <taxon>Sar</taxon>
        <taxon>Stramenopiles</taxon>
        <taxon>Ochrophyta</taxon>
        <taxon>Bacillariophyta</taxon>
        <taxon>Bacillariophyceae</taxon>
        <taxon>Bacillariophycidae</taxon>
        <taxon>Bacillariales</taxon>
        <taxon>Bacillariaceae</taxon>
        <taxon>Cylindrotheca</taxon>
    </lineage>
</organism>
<keyword evidence="2" id="KW-1185">Reference proteome</keyword>
<gene>
    <name evidence="1" type="ORF">CYCCA115_LOCUS21149</name>
</gene>
<dbReference type="Proteomes" id="UP001295423">
    <property type="component" value="Unassembled WGS sequence"/>
</dbReference>
<name>A0AAD2G7I0_9STRA</name>
<dbReference type="AlphaFoldDB" id="A0AAD2G7I0"/>
<sequence length="228" mass="25393">MNHRRTMTCLNKFNDEAVAVVMNNHHPIAVEQLHEALVHMKGNMAGACCPQSPLTPRPKSARPRAARHHATLPHYVKERSSNRENMFLYLNELVLDDTTDQHPSTFAIYCAVTLFNVAILYHVEGLAKGRMALMDKAHQMYQASLHFLNGLDLNNDTVFLVNLANHNNMAQIELEKGMVDAPNGRLVHSFSLLQSIKSRALDILSDTELRGFLLNSSLQGKISSAAAA</sequence>
<evidence type="ECO:0000313" key="1">
    <source>
        <dbReference type="EMBL" id="CAJ1965513.1"/>
    </source>
</evidence>
<dbReference type="EMBL" id="CAKOGP040002203">
    <property type="protein sequence ID" value="CAJ1965513.1"/>
    <property type="molecule type" value="Genomic_DNA"/>
</dbReference>